<dbReference type="Gene3D" id="3.20.20.370">
    <property type="entry name" value="Glycoside hydrolase/deacetylase"/>
    <property type="match status" value="1"/>
</dbReference>
<sequence>MKPGKRFFFSSIKFLQLDALLRFLKQRNKVTILLLHDPSPDNFDALLKTLTKKYNFISLKDYLEHRANRSLSTLPHYTAILTFDDGHKENYKLLPIFKKYSIPATIFLCSSLVNSNKHFWSNYNIPKQELQKIKKMPYDDMLLYLKTLGYIKDKEYEERHALNLSEIQEMLASKLIDFQAHTMYHPILINLNESDSKREIECSKKELENLLGNDIYAFAYPNGDYSNREINFVKKSGYQCAVTVDYGYNDDKTDLFRLKRISLNDTGSVQENIIKATGFWRFIKKQSYGYNEI</sequence>
<comment type="caution">
    <text evidence="4">The sequence shown here is derived from an EMBL/GenBank/DDBJ whole genome shotgun (WGS) entry which is preliminary data.</text>
</comment>
<dbReference type="PANTHER" id="PTHR34216:SF3">
    <property type="entry name" value="POLY-BETA-1,6-N-ACETYL-D-GLUCOSAMINE N-DEACETYLASE"/>
    <property type="match status" value="1"/>
</dbReference>
<keyword evidence="2" id="KW-0732">Signal</keyword>
<proteinExistence type="predicted"/>
<gene>
    <name evidence="4" type="ORF">ACFS5M_02405</name>
</gene>
<dbReference type="CDD" id="cd10918">
    <property type="entry name" value="CE4_NodB_like_5s_6s"/>
    <property type="match status" value="1"/>
</dbReference>
<evidence type="ECO:0000313" key="5">
    <source>
        <dbReference type="Proteomes" id="UP001597533"/>
    </source>
</evidence>
<dbReference type="EMBL" id="JBHUOV010000001">
    <property type="protein sequence ID" value="MFD2822503.1"/>
    <property type="molecule type" value="Genomic_DNA"/>
</dbReference>
<organism evidence="4 5">
    <name type="scientific">Lacinutrix iliipiscaria</name>
    <dbReference type="NCBI Taxonomy" id="1230532"/>
    <lineage>
        <taxon>Bacteria</taxon>
        <taxon>Pseudomonadati</taxon>
        <taxon>Bacteroidota</taxon>
        <taxon>Flavobacteriia</taxon>
        <taxon>Flavobacteriales</taxon>
        <taxon>Flavobacteriaceae</taxon>
        <taxon>Lacinutrix</taxon>
    </lineage>
</organism>
<dbReference type="PROSITE" id="PS51677">
    <property type="entry name" value="NODB"/>
    <property type="match status" value="1"/>
</dbReference>
<dbReference type="InterPro" id="IPR051398">
    <property type="entry name" value="Polysacch_Deacetylase"/>
</dbReference>
<accession>A0ABW5WML3</accession>
<dbReference type="PANTHER" id="PTHR34216">
    <property type="match status" value="1"/>
</dbReference>
<dbReference type="RefSeq" id="WP_183485269.1">
    <property type="nucleotide sequence ID" value="NZ_JBHUOV010000001.1"/>
</dbReference>
<dbReference type="Pfam" id="PF01522">
    <property type="entry name" value="Polysacc_deac_1"/>
    <property type="match status" value="1"/>
</dbReference>
<feature type="domain" description="NodB homology" evidence="3">
    <location>
        <begin position="77"/>
        <end position="293"/>
    </location>
</feature>
<dbReference type="GO" id="GO:0016787">
    <property type="term" value="F:hydrolase activity"/>
    <property type="evidence" value="ECO:0007669"/>
    <property type="project" value="UniProtKB-KW"/>
</dbReference>
<evidence type="ECO:0000256" key="1">
    <source>
        <dbReference type="ARBA" id="ARBA00004613"/>
    </source>
</evidence>
<evidence type="ECO:0000259" key="3">
    <source>
        <dbReference type="PROSITE" id="PS51677"/>
    </source>
</evidence>
<dbReference type="InterPro" id="IPR011330">
    <property type="entry name" value="Glyco_hydro/deAcase_b/a-brl"/>
</dbReference>
<protein>
    <submittedName>
        <fullName evidence="4">Polysaccharide deacetylase family protein</fullName>
        <ecNumber evidence="4">3.-.-.-</ecNumber>
    </submittedName>
</protein>
<keyword evidence="5" id="KW-1185">Reference proteome</keyword>
<dbReference type="Proteomes" id="UP001597533">
    <property type="component" value="Unassembled WGS sequence"/>
</dbReference>
<reference evidence="5" key="1">
    <citation type="journal article" date="2019" name="Int. J. Syst. Evol. Microbiol.">
        <title>The Global Catalogue of Microorganisms (GCM) 10K type strain sequencing project: providing services to taxonomists for standard genome sequencing and annotation.</title>
        <authorList>
            <consortium name="The Broad Institute Genomics Platform"/>
            <consortium name="The Broad Institute Genome Sequencing Center for Infectious Disease"/>
            <person name="Wu L."/>
            <person name="Ma J."/>
        </authorList>
    </citation>
    <scope>NUCLEOTIDE SEQUENCE [LARGE SCALE GENOMIC DNA]</scope>
    <source>
        <strain evidence="5">KCTC 32141</strain>
    </source>
</reference>
<name>A0ABW5WML3_9FLAO</name>
<evidence type="ECO:0000256" key="2">
    <source>
        <dbReference type="ARBA" id="ARBA00022729"/>
    </source>
</evidence>
<keyword evidence="4" id="KW-0378">Hydrolase</keyword>
<dbReference type="InterPro" id="IPR002509">
    <property type="entry name" value="NODB_dom"/>
</dbReference>
<dbReference type="SUPFAM" id="SSF88713">
    <property type="entry name" value="Glycoside hydrolase/deacetylase"/>
    <property type="match status" value="1"/>
</dbReference>
<dbReference type="EC" id="3.-.-.-" evidence="4"/>
<comment type="subcellular location">
    <subcellularLocation>
        <location evidence="1">Secreted</location>
    </subcellularLocation>
</comment>
<evidence type="ECO:0000313" key="4">
    <source>
        <dbReference type="EMBL" id="MFD2822503.1"/>
    </source>
</evidence>